<dbReference type="Pfam" id="PF01656">
    <property type="entry name" value="CbiA"/>
    <property type="match status" value="1"/>
</dbReference>
<name>A0ABW7HVM5_9ACTN</name>
<dbReference type="InterPro" id="IPR050625">
    <property type="entry name" value="ParA/MinD_ATPase"/>
</dbReference>
<proteinExistence type="predicted"/>
<reference evidence="3 4" key="1">
    <citation type="submission" date="2024-10" db="EMBL/GenBank/DDBJ databases">
        <authorList>
            <person name="Cho J.-C."/>
        </authorList>
    </citation>
    <scope>NUCLEOTIDE SEQUENCE [LARGE SCALE GENOMIC DNA]</scope>
    <source>
        <strain evidence="3 4">KCTC29696</strain>
    </source>
</reference>
<feature type="compositionally biased region" description="Basic and acidic residues" evidence="1">
    <location>
        <begin position="111"/>
        <end position="124"/>
    </location>
</feature>
<dbReference type="InterPro" id="IPR002586">
    <property type="entry name" value="CobQ/CobB/MinD/ParA_Nub-bd_dom"/>
</dbReference>
<feature type="compositionally biased region" description="Pro residues" evidence="1">
    <location>
        <begin position="343"/>
        <end position="362"/>
    </location>
</feature>
<feature type="compositionally biased region" description="Acidic residues" evidence="1">
    <location>
        <begin position="152"/>
        <end position="166"/>
    </location>
</feature>
<feature type="compositionally biased region" description="Low complexity" evidence="1">
    <location>
        <begin position="206"/>
        <end position="234"/>
    </location>
</feature>
<evidence type="ECO:0000313" key="3">
    <source>
        <dbReference type="EMBL" id="MFH0249762.1"/>
    </source>
</evidence>
<dbReference type="EMBL" id="JBIHMK010000058">
    <property type="protein sequence ID" value="MFH0249762.1"/>
    <property type="molecule type" value="Genomic_DNA"/>
</dbReference>
<evidence type="ECO:0000256" key="1">
    <source>
        <dbReference type="SAM" id="MobiDB-lite"/>
    </source>
</evidence>
<sequence length="891" mass="93298">MNSDRDEIRVDGIEPGDDLPKDELDATGEFTIDYTPPAWYTRNTDPAPQPPAASAGPAEGAEAGGTDADAGAGAPPAFPPVTPPGALAGDAREESGEPRTGPAPGTADGGGDERDGRQTEHSADDGPVTNATMRFSSAALRREIAERQAAEESAEGGEDRPEDTDGEPSVGAPSADEASPAPAPSAASEALPRPRSEDDAGEEPETAAGAAGEPHGSAPQAPAQPPWQTAPEGGAPIGLPPLPPHFQPAAPPAGAPAPAAPNPPVPQDGYPLPQPQAQPQPQPPAAPNPPAPQGGYGFPQPPAVPQAEPDRPQPADMPNPPAPQGGYGFPQPQGQSQEQPREQQPPQPLPPVAQQPGPPPAPAATGQAGVPMPPPEPASQDGYGFPRPQPQPSAQPQQQPQPQPPAAPNPPASQGGYGFPQAGPSQPLPPAQPSAPGPQQPLPQQQPQDPRAGSAWPDPRQQPPSQPGALGYTASVELSSERLLNQKKKPRPQSNRGGSRFRIGARREEAERQRKLDLIRTPVLSCYRIAVISLKGGVGKTTTTTALGATLASERQDKVIAIDANPDAGTLGRRVRRETGATIRDLVTAIPYLNSYMDIRRFTSQAPSGLEILANDVDPAISTTFNDEDYRRVIGVLGQQYPIILTDSGTGLLYSAMRGVLDLADQLIVISTPSVDGASSASTTLDWLSAHGYGDLVQRSITVISGVRETGKMIKVDDIVAHFKTRCRDVVVVPFDEHLAAGAELDLDMMRPRTREAYFNLAALIAEDFSRHQQEQGLWSPGGNPPLTAPPIPGQPQQPQAGQPHPGHQQQPPQAPYPPQPHPQQPYGQPQPYPQQPPQPGQPYPGQAHPGHQPYPGQPGPSQPHPQHPQQQPPGAAGPPASGAQWQQPEQ</sequence>
<feature type="compositionally biased region" description="Pro residues" evidence="1">
    <location>
        <begin position="387"/>
        <end position="411"/>
    </location>
</feature>
<feature type="region of interest" description="Disordered" evidence="1">
    <location>
        <begin position="1"/>
        <end position="471"/>
    </location>
</feature>
<dbReference type="NCBIfam" id="NF041021">
    <property type="entry name" value="SCO5717_Nterm"/>
    <property type="match status" value="1"/>
</dbReference>
<feature type="domain" description="CobQ/CobB/MinD/ParA nucleotide binding" evidence="2">
    <location>
        <begin position="529"/>
        <end position="598"/>
    </location>
</feature>
<evidence type="ECO:0000313" key="4">
    <source>
        <dbReference type="Proteomes" id="UP001607069"/>
    </source>
</evidence>
<comment type="caution">
    <text evidence="3">The sequence shown here is derived from an EMBL/GenBank/DDBJ whole genome shotgun (WGS) entry which is preliminary data.</text>
</comment>
<feature type="compositionally biased region" description="Low complexity" evidence="1">
    <location>
        <begin position="844"/>
        <end position="855"/>
    </location>
</feature>
<feature type="compositionally biased region" description="Low complexity" evidence="1">
    <location>
        <begin position="52"/>
        <end position="75"/>
    </location>
</feature>
<feature type="compositionally biased region" description="Basic and acidic residues" evidence="1">
    <location>
        <begin position="140"/>
        <end position="150"/>
    </location>
</feature>
<feature type="compositionally biased region" description="Pro residues" evidence="1">
    <location>
        <begin position="238"/>
        <end position="292"/>
    </location>
</feature>
<evidence type="ECO:0000259" key="2">
    <source>
        <dbReference type="Pfam" id="PF01656"/>
    </source>
</evidence>
<feature type="region of interest" description="Disordered" evidence="1">
    <location>
        <begin position="483"/>
        <end position="511"/>
    </location>
</feature>
<dbReference type="Proteomes" id="UP001607069">
    <property type="component" value="Unassembled WGS sequence"/>
</dbReference>
<feature type="compositionally biased region" description="Pro residues" evidence="1">
    <location>
        <begin position="426"/>
        <end position="441"/>
    </location>
</feature>
<dbReference type="PANTHER" id="PTHR43384">
    <property type="entry name" value="SEPTUM SITE-DETERMINING PROTEIN MIND HOMOLOG, CHLOROPLASTIC-RELATED"/>
    <property type="match status" value="1"/>
</dbReference>
<gene>
    <name evidence="3" type="ORF">ACG5V6_16245</name>
</gene>
<keyword evidence="4" id="KW-1185">Reference proteome</keyword>
<accession>A0ABW7HVM5</accession>
<organism evidence="3 4">
    <name type="scientific">Streptomyces chitinivorans</name>
    <dbReference type="NCBI Taxonomy" id="1257027"/>
    <lineage>
        <taxon>Bacteria</taxon>
        <taxon>Bacillati</taxon>
        <taxon>Actinomycetota</taxon>
        <taxon>Actinomycetes</taxon>
        <taxon>Kitasatosporales</taxon>
        <taxon>Streptomycetaceae</taxon>
        <taxon>Streptomyces</taxon>
    </lineage>
</organism>
<dbReference type="InterPro" id="IPR027417">
    <property type="entry name" value="P-loop_NTPase"/>
</dbReference>
<dbReference type="InterPro" id="IPR047739">
    <property type="entry name" value="SCO5717-like_N"/>
</dbReference>
<feature type="compositionally biased region" description="Low complexity" evidence="1">
    <location>
        <begin position="868"/>
        <end position="891"/>
    </location>
</feature>
<dbReference type="SUPFAM" id="SSF52540">
    <property type="entry name" value="P-loop containing nucleoside triphosphate hydrolases"/>
    <property type="match status" value="1"/>
</dbReference>
<feature type="compositionally biased region" description="Low complexity" evidence="1">
    <location>
        <begin position="172"/>
        <end position="191"/>
    </location>
</feature>
<feature type="compositionally biased region" description="Low complexity" evidence="1">
    <location>
        <begin position="797"/>
        <end position="812"/>
    </location>
</feature>
<feature type="compositionally biased region" description="Low complexity" evidence="1">
    <location>
        <begin position="329"/>
        <end position="342"/>
    </location>
</feature>
<feature type="compositionally biased region" description="Pro residues" evidence="1">
    <location>
        <begin position="813"/>
        <end position="843"/>
    </location>
</feature>
<feature type="compositionally biased region" description="Pro residues" evidence="1">
    <location>
        <begin position="856"/>
        <end position="867"/>
    </location>
</feature>
<dbReference type="PANTHER" id="PTHR43384:SF14">
    <property type="entry name" value="ESX-1 SECRETION-ASSOCIATED PROTEIN ESPI"/>
    <property type="match status" value="1"/>
</dbReference>
<feature type="region of interest" description="Disordered" evidence="1">
    <location>
        <begin position="773"/>
        <end position="891"/>
    </location>
</feature>
<dbReference type="Gene3D" id="3.40.50.300">
    <property type="entry name" value="P-loop containing nucleotide triphosphate hydrolases"/>
    <property type="match status" value="1"/>
</dbReference>
<feature type="compositionally biased region" description="Basic and acidic residues" evidence="1">
    <location>
        <begin position="1"/>
        <end position="24"/>
    </location>
</feature>
<dbReference type="RefSeq" id="WP_279952044.1">
    <property type="nucleotide sequence ID" value="NZ_BAABEN010000013.1"/>
</dbReference>
<feature type="compositionally biased region" description="Pro residues" evidence="1">
    <location>
        <begin position="783"/>
        <end position="796"/>
    </location>
</feature>
<protein>
    <submittedName>
        <fullName evidence="3">SCO5717 family growth-regulating ATPase</fullName>
    </submittedName>
</protein>